<evidence type="ECO:0000313" key="3">
    <source>
        <dbReference type="Proteomes" id="UP001434337"/>
    </source>
</evidence>
<organism evidence="2 3">
    <name type="scientific">Propioniciclava soli</name>
    <dbReference type="NCBI Taxonomy" id="2775081"/>
    <lineage>
        <taxon>Bacteria</taxon>
        <taxon>Bacillati</taxon>
        <taxon>Actinomycetota</taxon>
        <taxon>Actinomycetes</taxon>
        <taxon>Propionibacteriales</taxon>
        <taxon>Propionibacteriaceae</taxon>
        <taxon>Propioniciclava</taxon>
    </lineage>
</organism>
<accession>A0ABZ3C793</accession>
<sequence>MSEMVAGMVGPEPCTERAEGDVFDDLALVVARQKSDAARRLALIVQACDEHDVVEDDLRDDDAAPDAALGWEGAERWVRVGADGTPWVAEFLTVELAGLLGCTVLGARARIAEALNLRHRHPRLWEAVQAVRVEAWQAQQVVTECLRAGLGAQECLQVDDWLVDGIDLLGWPRARRLLKGLIVRVDPVLAAERVAARRQQRGVWVSTIEEGQVSVEGRLDAVDGLALEAQVSRIATLLAGEARAAGENPEPLQHRRARALAMLAVPHLAAAYLEDHGQPTSALEEVLAPVPRIDPDKLLPQVKLHLHLHADDVSRADADGVVPAGSGVVRIERHGPVDIDSLHHVLRGSVVKVQPLIDLNAPPVTDAYEVPTRLREHVIARNPYDLMPWSATESRRCDLDHTVAFDHRDRVGRHQTRADNLGPLARTAHRAKTHAGHRWEQLRPGVFWFTSEAGFQYLVTPQGTTPMGRDPGAARSAPPELAQAAGERRRPVTPMREGPARPQPGWNDPPPF</sequence>
<protein>
    <recommendedName>
        <fullName evidence="4">DUF222 domain-containing protein</fullName>
    </recommendedName>
</protein>
<dbReference type="EMBL" id="CP115965">
    <property type="protein sequence ID" value="WZW98142.1"/>
    <property type="molecule type" value="Genomic_DNA"/>
</dbReference>
<keyword evidence="3" id="KW-1185">Reference proteome</keyword>
<dbReference type="Proteomes" id="UP001434337">
    <property type="component" value="Chromosome"/>
</dbReference>
<evidence type="ECO:0008006" key="4">
    <source>
        <dbReference type="Google" id="ProtNLM"/>
    </source>
</evidence>
<reference evidence="2 3" key="1">
    <citation type="journal article" date="2023" name="Environ Microbiome">
        <title>A coral-associated actinobacterium mitigates coral bleaching under heat stress.</title>
        <authorList>
            <person name="Li J."/>
            <person name="Zou Y."/>
            <person name="Li Q."/>
            <person name="Zhang J."/>
            <person name="Bourne D.G."/>
            <person name="Lyu Y."/>
            <person name="Liu C."/>
            <person name="Zhang S."/>
        </authorList>
    </citation>
    <scope>NUCLEOTIDE SEQUENCE [LARGE SCALE GENOMIC DNA]</scope>
    <source>
        <strain evidence="2 3">SCSIO 13291</strain>
    </source>
</reference>
<evidence type="ECO:0000256" key="1">
    <source>
        <dbReference type="SAM" id="MobiDB-lite"/>
    </source>
</evidence>
<dbReference type="RefSeq" id="WP_342372269.1">
    <property type="nucleotide sequence ID" value="NZ_CP115965.1"/>
</dbReference>
<proteinExistence type="predicted"/>
<gene>
    <name evidence="2" type="ORF">PCC79_14815</name>
</gene>
<evidence type="ECO:0000313" key="2">
    <source>
        <dbReference type="EMBL" id="WZW98142.1"/>
    </source>
</evidence>
<name>A0ABZ3C793_9ACTN</name>
<feature type="region of interest" description="Disordered" evidence="1">
    <location>
        <begin position="462"/>
        <end position="512"/>
    </location>
</feature>